<evidence type="ECO:0000259" key="10">
    <source>
        <dbReference type="Pfam" id="PF13090"/>
    </source>
</evidence>
<evidence type="ECO:0000313" key="13">
    <source>
        <dbReference type="Proteomes" id="UP000014174"/>
    </source>
</evidence>
<evidence type="ECO:0000256" key="6">
    <source>
        <dbReference type="HAMAP-Rule" id="MF_00347"/>
    </source>
</evidence>
<evidence type="ECO:0000313" key="12">
    <source>
        <dbReference type="EMBL" id="EOR96485.1"/>
    </source>
</evidence>
<feature type="binding site" evidence="6">
    <location>
        <position position="365"/>
    </location>
    <ligand>
        <name>Mg(2+)</name>
        <dbReference type="ChEBI" id="CHEBI:18420"/>
    </ligand>
</feature>
<accession>R9GYA0</accession>
<comment type="function">
    <text evidence="6 7">Catalyzes the reversible transfer of the terminal phosphate of ATP to form a long-chain polyphosphate (polyP).</text>
</comment>
<evidence type="ECO:0000256" key="7">
    <source>
        <dbReference type="RuleBase" id="RU003800"/>
    </source>
</evidence>
<sequence>MANNLFFNRDLSWLFFNERVLMQAEKKNVPLLERLKFLSIFSSNLDEFYRVRMPVLMALKKIANKKFTTNRLTEISNYANAKELISNQQRYFGSILTKKLIPALKEKNISLLYNQPIPESIQAEVKNYFFSTLAAYLQIVFLTETSDFFPQNSLLYFAVELKKDEDKKIAIVNIPSDSVPRFFCTTVKHTHFVVFIDDIIKEQLINLFPDYQIKGIYSFKVTRDADLNLQDEYEGNLATKIEAQLTKRDLGLATRFLYAPDLPKHLLKSISRKLKLQKANKVSGGYYHNLKDFFAFPIQNASLLYEQHPSLHYPFPHNLQSLFEEIQLEDILVHTPYQSFDTVLRFFNEAVINPEVEEIFTTMYRVANDSRIGHALMSAARNGKKVTVFIELKARFDEANNIKWSKVMKAAGVKIIYSIPDLKVHSKVALVKLKSSNKKTLLGLLGTGNLNEKTAAIYTDHFLLTAHQEMLQELEQLFMFLAKRRKSSQEDQFELKHLLIAQFNLYQQFISLIDTEISHALAGLPAAIIIKINNLEEETLIAKLYEASNAGVKIHLIVRSVCRLVPGIQNLSEHISIRRIVDRYLEHGRVFIFHNNGAEKIFLGSSDWMNRNIYHRIEVCFPIYDEQLKRQIKDITLLQFRDDVSAVSVDENSVNIPLVNALGIRSQEAIYDYLSNKINATVDV</sequence>
<dbReference type="AlphaFoldDB" id="R9GYA0"/>
<comment type="similarity">
    <text evidence="6 7">Belongs to the polyphosphate kinase 1 (PPK1) family.</text>
</comment>
<dbReference type="InterPro" id="IPR025198">
    <property type="entry name" value="PPK_N_dom"/>
</dbReference>
<evidence type="ECO:0000256" key="1">
    <source>
        <dbReference type="ARBA" id="ARBA00022553"/>
    </source>
</evidence>
<evidence type="ECO:0000256" key="3">
    <source>
        <dbReference type="ARBA" id="ARBA00022741"/>
    </source>
</evidence>
<evidence type="ECO:0000259" key="11">
    <source>
        <dbReference type="Pfam" id="PF17941"/>
    </source>
</evidence>
<dbReference type="Pfam" id="PF17941">
    <property type="entry name" value="PP_kinase_C_1"/>
    <property type="match status" value="1"/>
</dbReference>
<dbReference type="Gene3D" id="3.30.1840.10">
    <property type="entry name" value="Polyphosphate kinase middle domain"/>
    <property type="match status" value="1"/>
</dbReference>
<keyword evidence="6" id="KW-0479">Metal-binding</keyword>
<protein>
    <recommendedName>
        <fullName evidence="6 7">Polyphosphate kinase</fullName>
        <ecNumber evidence="6 7">2.7.4.1</ecNumber>
    </recommendedName>
    <alternativeName>
        <fullName evidence="6">ATP-polyphosphate phosphotransferase</fullName>
    </alternativeName>
    <alternativeName>
        <fullName evidence="6">Polyphosphoric acid kinase</fullName>
    </alternativeName>
</protein>
<feature type="binding site" evidence="6">
    <location>
        <position position="458"/>
    </location>
    <ligand>
        <name>ATP</name>
        <dbReference type="ChEBI" id="CHEBI:30616"/>
    </ligand>
</feature>
<keyword evidence="2 6" id="KW-0808">Transferase</keyword>
<comment type="catalytic activity">
    <reaction evidence="6 7">
        <text>[phosphate](n) + ATP = [phosphate](n+1) + ADP</text>
        <dbReference type="Rhea" id="RHEA:19573"/>
        <dbReference type="Rhea" id="RHEA-COMP:9859"/>
        <dbReference type="Rhea" id="RHEA-COMP:14280"/>
        <dbReference type="ChEBI" id="CHEBI:16838"/>
        <dbReference type="ChEBI" id="CHEBI:30616"/>
        <dbReference type="ChEBI" id="CHEBI:456216"/>
        <dbReference type="EC" id="2.7.4.1"/>
    </reaction>
</comment>
<dbReference type="RefSeq" id="WP_016193638.1">
    <property type="nucleotide sequence ID" value="NZ_AQPN01000012.1"/>
</dbReference>
<gene>
    <name evidence="6" type="primary">ppk</name>
    <name evidence="12" type="ORF">ADIARSV_0388</name>
</gene>
<dbReference type="eggNOG" id="COG0855">
    <property type="taxonomic scope" value="Bacteria"/>
</dbReference>
<keyword evidence="13" id="KW-1185">Reference proteome</keyword>
<comment type="caution">
    <text evidence="12">The sequence shown here is derived from an EMBL/GenBank/DDBJ whole genome shotgun (WGS) entry which is preliminary data.</text>
</comment>
<feature type="domain" description="Polyphosphate kinase N-terminal" evidence="9">
    <location>
        <begin position="6"/>
        <end position="111"/>
    </location>
</feature>
<keyword evidence="1 6" id="KW-0597">Phosphoprotein</keyword>
<dbReference type="OrthoDB" id="9761456at2"/>
<dbReference type="Gene3D" id="3.30.870.10">
    <property type="entry name" value="Endonuclease Chain A"/>
    <property type="match status" value="2"/>
</dbReference>
<dbReference type="NCBIfam" id="TIGR03705">
    <property type="entry name" value="poly_P_kin"/>
    <property type="match status" value="1"/>
</dbReference>
<evidence type="ECO:0000259" key="8">
    <source>
        <dbReference type="Pfam" id="PF02503"/>
    </source>
</evidence>
<dbReference type="CDD" id="cd09167">
    <property type="entry name" value="PLDc_EcPPK1_C2_like"/>
    <property type="match status" value="1"/>
</dbReference>
<organism evidence="12 13">
    <name type="scientific">Arcticibacter svalbardensis MN12-7</name>
    <dbReference type="NCBI Taxonomy" id="1150600"/>
    <lineage>
        <taxon>Bacteria</taxon>
        <taxon>Pseudomonadati</taxon>
        <taxon>Bacteroidota</taxon>
        <taxon>Sphingobacteriia</taxon>
        <taxon>Sphingobacteriales</taxon>
        <taxon>Sphingobacteriaceae</taxon>
        <taxon>Arcticibacter</taxon>
    </lineage>
</organism>
<dbReference type="SUPFAM" id="SSF56024">
    <property type="entry name" value="Phospholipase D/nuclease"/>
    <property type="match status" value="2"/>
</dbReference>
<dbReference type="EC" id="2.7.4.1" evidence="6 7"/>
<name>R9GYA0_9SPHI</name>
<dbReference type="Pfam" id="PF13090">
    <property type="entry name" value="PP_kinase_C"/>
    <property type="match status" value="1"/>
</dbReference>
<dbReference type="GO" id="GO:0009358">
    <property type="term" value="C:polyphosphate kinase complex"/>
    <property type="evidence" value="ECO:0007669"/>
    <property type="project" value="InterPro"/>
</dbReference>
<keyword evidence="4 6" id="KW-0418">Kinase</keyword>
<dbReference type="InterPro" id="IPR003414">
    <property type="entry name" value="PP_kinase"/>
</dbReference>
<reference evidence="12 13" key="1">
    <citation type="journal article" date="2013" name="Genome Announc.">
        <title>Draft Genome Sequence of Arcticibacter svalbardensis Strain MN12-7T, a Member of the Family Sphingobacteriaceae Isolated from an Arctic Soil Sample.</title>
        <authorList>
            <person name="Shivaji S."/>
            <person name="Ara S."/>
            <person name="Prasad S."/>
            <person name="Manasa B.P."/>
            <person name="Begum Z."/>
            <person name="Singh A."/>
            <person name="Kumar Pinnaka A."/>
        </authorList>
    </citation>
    <scope>NUCLEOTIDE SEQUENCE [LARGE SCALE GENOMIC DNA]</scope>
    <source>
        <strain evidence="12 13">MN12-7</strain>
    </source>
</reference>
<dbReference type="Pfam" id="PF02503">
    <property type="entry name" value="PP_kinase"/>
    <property type="match status" value="1"/>
</dbReference>
<feature type="binding site" evidence="6">
    <location>
        <position position="395"/>
    </location>
    <ligand>
        <name>Mg(2+)</name>
        <dbReference type="ChEBI" id="CHEBI:18420"/>
    </ligand>
</feature>
<dbReference type="EMBL" id="AQPN01000012">
    <property type="protein sequence ID" value="EOR96485.1"/>
    <property type="molecule type" value="Genomic_DNA"/>
</dbReference>
<keyword evidence="5 6" id="KW-0067">ATP-binding</keyword>
<evidence type="ECO:0000256" key="4">
    <source>
        <dbReference type="ARBA" id="ARBA00022777"/>
    </source>
</evidence>
<dbReference type="GO" id="GO:0005524">
    <property type="term" value="F:ATP binding"/>
    <property type="evidence" value="ECO:0007669"/>
    <property type="project" value="UniProtKB-KW"/>
</dbReference>
<dbReference type="PANTHER" id="PTHR30218:SF0">
    <property type="entry name" value="POLYPHOSPHATE KINASE"/>
    <property type="match status" value="1"/>
</dbReference>
<proteinExistence type="inferred from homology"/>
<feature type="domain" description="Polyphosphate kinase C-terminal" evidence="11">
    <location>
        <begin position="322"/>
        <end position="486"/>
    </location>
</feature>
<dbReference type="GO" id="GO:0046872">
    <property type="term" value="F:metal ion binding"/>
    <property type="evidence" value="ECO:0007669"/>
    <property type="project" value="UniProtKB-KW"/>
</dbReference>
<dbReference type="HAMAP" id="MF_00347">
    <property type="entry name" value="Polyphosphate_kinase"/>
    <property type="match status" value="1"/>
</dbReference>
<comment type="cofactor">
    <cofactor evidence="6">
        <name>Mg(2+)</name>
        <dbReference type="ChEBI" id="CHEBI:18420"/>
    </cofactor>
</comment>
<dbReference type="GO" id="GO:0006799">
    <property type="term" value="P:polyphosphate biosynthetic process"/>
    <property type="evidence" value="ECO:0007669"/>
    <property type="project" value="UniProtKB-UniRule"/>
</dbReference>
<feature type="active site" description="Phosphohistidine intermediate" evidence="6">
    <location>
        <position position="425"/>
    </location>
</feature>
<dbReference type="GO" id="GO:0008976">
    <property type="term" value="F:polyphosphate kinase activity"/>
    <property type="evidence" value="ECO:0007669"/>
    <property type="project" value="UniProtKB-UniRule"/>
</dbReference>
<dbReference type="InterPro" id="IPR036832">
    <property type="entry name" value="PPK_N_dom_sf"/>
</dbReference>
<comment type="PTM">
    <text evidence="6 7">An intermediate of this reaction is the autophosphorylated ppk in which a phosphate is covalently linked to a histidine residue through a N-P bond.</text>
</comment>
<dbReference type="InterPro" id="IPR025200">
    <property type="entry name" value="PPK_C_dom2"/>
</dbReference>
<dbReference type="SUPFAM" id="SSF143724">
    <property type="entry name" value="PHP14-like"/>
    <property type="match status" value="1"/>
</dbReference>
<dbReference type="InterPro" id="IPR036830">
    <property type="entry name" value="PP_kinase_middle_dom_sf"/>
</dbReference>
<dbReference type="SUPFAM" id="SSF140356">
    <property type="entry name" value="PPK N-terminal domain-like"/>
    <property type="match status" value="1"/>
</dbReference>
<evidence type="ECO:0000256" key="5">
    <source>
        <dbReference type="ARBA" id="ARBA00022840"/>
    </source>
</evidence>
<keyword evidence="6" id="KW-0460">Magnesium</keyword>
<dbReference type="InterPro" id="IPR024953">
    <property type="entry name" value="PP_kinase_middle"/>
</dbReference>
<dbReference type="InterPro" id="IPR041108">
    <property type="entry name" value="PP_kinase_C_1"/>
</dbReference>
<dbReference type="Proteomes" id="UP000014174">
    <property type="component" value="Unassembled WGS sequence"/>
</dbReference>
<dbReference type="STRING" id="1150600.ADIARSV_0388"/>
<feature type="binding site" evidence="6">
    <location>
        <position position="559"/>
    </location>
    <ligand>
        <name>ATP</name>
        <dbReference type="ChEBI" id="CHEBI:30616"/>
    </ligand>
</feature>
<feature type="domain" description="Polyphosphate kinase middle" evidence="8">
    <location>
        <begin position="123"/>
        <end position="296"/>
    </location>
</feature>
<evidence type="ECO:0000259" key="9">
    <source>
        <dbReference type="Pfam" id="PF13089"/>
    </source>
</evidence>
<dbReference type="PANTHER" id="PTHR30218">
    <property type="entry name" value="POLYPHOSPHATE KINASE"/>
    <property type="match status" value="1"/>
</dbReference>
<dbReference type="PIRSF" id="PIRSF015589">
    <property type="entry name" value="PP_kinase"/>
    <property type="match status" value="1"/>
</dbReference>
<feature type="binding site" evidence="6">
    <location>
        <position position="44"/>
    </location>
    <ligand>
        <name>ATP</name>
        <dbReference type="ChEBI" id="CHEBI:30616"/>
    </ligand>
</feature>
<dbReference type="Gene3D" id="1.20.58.310">
    <property type="entry name" value="Polyphosphate kinase N-terminal domain"/>
    <property type="match status" value="1"/>
</dbReference>
<feature type="binding site" evidence="6">
    <location>
        <position position="587"/>
    </location>
    <ligand>
        <name>ATP</name>
        <dbReference type="ChEBI" id="CHEBI:30616"/>
    </ligand>
</feature>
<evidence type="ECO:0000256" key="2">
    <source>
        <dbReference type="ARBA" id="ARBA00022679"/>
    </source>
</evidence>
<keyword evidence="3 6" id="KW-0547">Nucleotide-binding</keyword>
<dbReference type="PATRIC" id="fig|1150600.3.peg.380"/>
<feature type="domain" description="Polyphosphate kinase C-terminal" evidence="10">
    <location>
        <begin position="498"/>
        <end position="654"/>
    </location>
</feature>
<dbReference type="NCBIfam" id="NF003917">
    <property type="entry name" value="PRK05443.1-1"/>
    <property type="match status" value="1"/>
</dbReference>
<dbReference type="Pfam" id="PF13089">
    <property type="entry name" value="PP_kinase_N"/>
    <property type="match status" value="1"/>
</dbReference>